<keyword evidence="2" id="KW-1185">Reference proteome</keyword>
<sequence length="55" mass="6174">MEPQWKPRTAATLKTGSGEDNGVDSQEKGEEKRYPTVTTNICDIYIVPKSNMKMV</sequence>
<organism evidence="1 2">
    <name type="scientific">Thelephora ganbajun</name>
    <name type="common">Ganba fungus</name>
    <dbReference type="NCBI Taxonomy" id="370292"/>
    <lineage>
        <taxon>Eukaryota</taxon>
        <taxon>Fungi</taxon>
        <taxon>Dikarya</taxon>
        <taxon>Basidiomycota</taxon>
        <taxon>Agaricomycotina</taxon>
        <taxon>Agaricomycetes</taxon>
        <taxon>Thelephorales</taxon>
        <taxon>Thelephoraceae</taxon>
        <taxon>Thelephora</taxon>
    </lineage>
</organism>
<protein>
    <submittedName>
        <fullName evidence="1">Uncharacterized protein</fullName>
    </submittedName>
</protein>
<dbReference type="EMBL" id="MU117973">
    <property type="protein sequence ID" value="KAF9651780.1"/>
    <property type="molecule type" value="Genomic_DNA"/>
</dbReference>
<evidence type="ECO:0000313" key="2">
    <source>
        <dbReference type="Proteomes" id="UP000886501"/>
    </source>
</evidence>
<reference evidence="1" key="1">
    <citation type="submission" date="2019-10" db="EMBL/GenBank/DDBJ databases">
        <authorList>
            <consortium name="DOE Joint Genome Institute"/>
            <person name="Kuo A."/>
            <person name="Miyauchi S."/>
            <person name="Kiss E."/>
            <person name="Drula E."/>
            <person name="Kohler A."/>
            <person name="Sanchez-Garcia M."/>
            <person name="Andreopoulos B."/>
            <person name="Barry K.W."/>
            <person name="Bonito G."/>
            <person name="Buee M."/>
            <person name="Carver A."/>
            <person name="Chen C."/>
            <person name="Cichocki N."/>
            <person name="Clum A."/>
            <person name="Culley D."/>
            <person name="Crous P.W."/>
            <person name="Fauchery L."/>
            <person name="Girlanda M."/>
            <person name="Hayes R."/>
            <person name="Keri Z."/>
            <person name="Labutti K."/>
            <person name="Lipzen A."/>
            <person name="Lombard V."/>
            <person name="Magnuson J."/>
            <person name="Maillard F."/>
            <person name="Morin E."/>
            <person name="Murat C."/>
            <person name="Nolan M."/>
            <person name="Ohm R."/>
            <person name="Pangilinan J."/>
            <person name="Pereira M."/>
            <person name="Perotto S."/>
            <person name="Peter M."/>
            <person name="Riley R."/>
            <person name="Sitrit Y."/>
            <person name="Stielow B."/>
            <person name="Szollosi G."/>
            <person name="Zifcakova L."/>
            <person name="Stursova M."/>
            <person name="Spatafora J.W."/>
            <person name="Tedersoo L."/>
            <person name="Vaario L.-M."/>
            <person name="Yamada A."/>
            <person name="Yan M."/>
            <person name="Wang P."/>
            <person name="Xu J."/>
            <person name="Bruns T."/>
            <person name="Baldrian P."/>
            <person name="Vilgalys R."/>
            <person name="Henrissat B."/>
            <person name="Grigoriev I.V."/>
            <person name="Hibbett D."/>
            <person name="Nagy L.G."/>
            <person name="Martin F.M."/>
        </authorList>
    </citation>
    <scope>NUCLEOTIDE SEQUENCE</scope>
    <source>
        <strain evidence="1">P2</strain>
    </source>
</reference>
<reference evidence="1" key="2">
    <citation type="journal article" date="2020" name="Nat. Commun.">
        <title>Large-scale genome sequencing of mycorrhizal fungi provides insights into the early evolution of symbiotic traits.</title>
        <authorList>
            <person name="Miyauchi S."/>
            <person name="Kiss E."/>
            <person name="Kuo A."/>
            <person name="Drula E."/>
            <person name="Kohler A."/>
            <person name="Sanchez-Garcia M."/>
            <person name="Morin E."/>
            <person name="Andreopoulos B."/>
            <person name="Barry K.W."/>
            <person name="Bonito G."/>
            <person name="Buee M."/>
            <person name="Carver A."/>
            <person name="Chen C."/>
            <person name="Cichocki N."/>
            <person name="Clum A."/>
            <person name="Culley D."/>
            <person name="Crous P.W."/>
            <person name="Fauchery L."/>
            <person name="Girlanda M."/>
            <person name="Hayes R.D."/>
            <person name="Keri Z."/>
            <person name="LaButti K."/>
            <person name="Lipzen A."/>
            <person name="Lombard V."/>
            <person name="Magnuson J."/>
            <person name="Maillard F."/>
            <person name="Murat C."/>
            <person name="Nolan M."/>
            <person name="Ohm R.A."/>
            <person name="Pangilinan J."/>
            <person name="Pereira M.F."/>
            <person name="Perotto S."/>
            <person name="Peter M."/>
            <person name="Pfister S."/>
            <person name="Riley R."/>
            <person name="Sitrit Y."/>
            <person name="Stielow J.B."/>
            <person name="Szollosi G."/>
            <person name="Zifcakova L."/>
            <person name="Stursova M."/>
            <person name="Spatafora J.W."/>
            <person name="Tedersoo L."/>
            <person name="Vaario L.M."/>
            <person name="Yamada A."/>
            <person name="Yan M."/>
            <person name="Wang P."/>
            <person name="Xu J."/>
            <person name="Bruns T."/>
            <person name="Baldrian P."/>
            <person name="Vilgalys R."/>
            <person name="Dunand C."/>
            <person name="Henrissat B."/>
            <person name="Grigoriev I.V."/>
            <person name="Hibbett D."/>
            <person name="Nagy L.G."/>
            <person name="Martin F.M."/>
        </authorList>
    </citation>
    <scope>NUCLEOTIDE SEQUENCE</scope>
    <source>
        <strain evidence="1">P2</strain>
    </source>
</reference>
<evidence type="ECO:0000313" key="1">
    <source>
        <dbReference type="EMBL" id="KAF9651780.1"/>
    </source>
</evidence>
<feature type="non-terminal residue" evidence="1">
    <location>
        <position position="55"/>
    </location>
</feature>
<gene>
    <name evidence="1" type="ORF">BDM02DRAFT_3110242</name>
</gene>
<dbReference type="Proteomes" id="UP000886501">
    <property type="component" value="Unassembled WGS sequence"/>
</dbReference>
<name>A0ACB6ZQW3_THEGA</name>
<proteinExistence type="predicted"/>
<comment type="caution">
    <text evidence="1">The sequence shown here is derived from an EMBL/GenBank/DDBJ whole genome shotgun (WGS) entry which is preliminary data.</text>
</comment>
<accession>A0ACB6ZQW3</accession>